<evidence type="ECO:0000259" key="2">
    <source>
        <dbReference type="Pfam" id="PF04480"/>
    </source>
</evidence>
<name>A0A0E9MPG0_9SPHN</name>
<accession>A0A0E9MPG0</accession>
<dbReference type="STRING" id="1219043.SCH01S_38_00020"/>
<evidence type="ECO:0000313" key="4">
    <source>
        <dbReference type="Proteomes" id="UP000033202"/>
    </source>
</evidence>
<evidence type="ECO:0000313" key="3">
    <source>
        <dbReference type="EMBL" id="GAO39662.1"/>
    </source>
</evidence>
<comment type="caution">
    <text evidence="3">The sequence shown here is derived from an EMBL/GenBank/DDBJ whole genome shotgun (WGS) entry which is preliminary data.</text>
</comment>
<dbReference type="PANTHER" id="PTHR38590">
    <property type="entry name" value="BLL0828 PROTEIN"/>
    <property type="match status" value="1"/>
</dbReference>
<dbReference type="OrthoDB" id="9798754at2"/>
<feature type="region of interest" description="Disordered" evidence="1">
    <location>
        <begin position="1"/>
        <end position="39"/>
    </location>
</feature>
<dbReference type="AlphaFoldDB" id="A0A0E9MPG0"/>
<dbReference type="InterPro" id="IPR011335">
    <property type="entry name" value="Restrct_endonuc-II-like"/>
</dbReference>
<gene>
    <name evidence="3" type="ORF">SCH01S_38_00020</name>
</gene>
<reference evidence="3 4" key="1">
    <citation type="submission" date="2015-04" db="EMBL/GenBank/DDBJ databases">
        <title>Whole genome shotgun sequence of Sphingomonas changbaiensis NBRC 104936.</title>
        <authorList>
            <person name="Katano-Makiyama Y."/>
            <person name="Hosoyama A."/>
            <person name="Hashimoto M."/>
            <person name="Noguchi M."/>
            <person name="Tsuchikane K."/>
            <person name="Ohji S."/>
            <person name="Yamazoe A."/>
            <person name="Ichikawa N."/>
            <person name="Kimura A."/>
            <person name="Fujita N."/>
        </authorList>
    </citation>
    <scope>NUCLEOTIDE SEQUENCE [LARGE SCALE GENOMIC DNA]</scope>
    <source>
        <strain evidence="3 4">NBRC 104936</strain>
    </source>
</reference>
<dbReference type="EMBL" id="BBWU01000038">
    <property type="protein sequence ID" value="GAO39662.1"/>
    <property type="molecule type" value="Genomic_DNA"/>
</dbReference>
<dbReference type="Proteomes" id="UP000033202">
    <property type="component" value="Unassembled WGS sequence"/>
</dbReference>
<sequence length="162" mass="17525">MGGVSGLQDPPRDGEGDRGAKHRGGGGTSRSLRRPEVYDARKARREMSLPEVLLWQRLKGSPLGISFRKQHPIGAYRADFYCASAKLVIEVDGISHDMGNRPGRDALRTERLGNEGYSVIRILASDVLRDPDAAADSLIAFASNPPPPSLRDGPPPRERGGS</sequence>
<keyword evidence="4" id="KW-1185">Reference proteome</keyword>
<protein>
    <recommendedName>
        <fullName evidence="2">DUF559 domain-containing protein</fullName>
    </recommendedName>
</protein>
<dbReference type="Gene3D" id="3.40.960.10">
    <property type="entry name" value="VSR Endonuclease"/>
    <property type="match status" value="1"/>
</dbReference>
<organism evidence="3 4">
    <name type="scientific">Sphingomonas changbaiensis NBRC 104936</name>
    <dbReference type="NCBI Taxonomy" id="1219043"/>
    <lineage>
        <taxon>Bacteria</taxon>
        <taxon>Pseudomonadati</taxon>
        <taxon>Pseudomonadota</taxon>
        <taxon>Alphaproteobacteria</taxon>
        <taxon>Sphingomonadales</taxon>
        <taxon>Sphingomonadaceae</taxon>
        <taxon>Sphingomonas</taxon>
    </lineage>
</organism>
<dbReference type="SUPFAM" id="SSF52980">
    <property type="entry name" value="Restriction endonuclease-like"/>
    <property type="match status" value="1"/>
</dbReference>
<feature type="compositionally biased region" description="Basic and acidic residues" evidence="1">
    <location>
        <begin position="10"/>
        <end position="19"/>
    </location>
</feature>
<feature type="region of interest" description="Disordered" evidence="1">
    <location>
        <begin position="138"/>
        <end position="162"/>
    </location>
</feature>
<dbReference type="PANTHER" id="PTHR38590:SF1">
    <property type="entry name" value="BLL0828 PROTEIN"/>
    <property type="match status" value="1"/>
</dbReference>
<proteinExistence type="predicted"/>
<feature type="domain" description="DUF559" evidence="2">
    <location>
        <begin position="39"/>
        <end position="139"/>
    </location>
</feature>
<evidence type="ECO:0000256" key="1">
    <source>
        <dbReference type="SAM" id="MobiDB-lite"/>
    </source>
</evidence>
<dbReference type="InterPro" id="IPR047216">
    <property type="entry name" value="Endonuclease_DUF559_bact"/>
</dbReference>
<dbReference type="CDD" id="cd01038">
    <property type="entry name" value="Endonuclease_DUF559"/>
    <property type="match status" value="1"/>
</dbReference>
<dbReference type="Pfam" id="PF04480">
    <property type="entry name" value="DUF559"/>
    <property type="match status" value="1"/>
</dbReference>
<dbReference type="InterPro" id="IPR007569">
    <property type="entry name" value="DUF559"/>
</dbReference>